<dbReference type="PANTHER" id="PTHR10285">
    <property type="entry name" value="URIDINE KINASE"/>
    <property type="match status" value="1"/>
</dbReference>
<evidence type="ECO:0000256" key="9">
    <source>
        <dbReference type="ARBA" id="ARBA00061312"/>
    </source>
</evidence>
<comment type="similarity">
    <text evidence="9">Belongs to the GLYK kinase family.</text>
</comment>
<evidence type="ECO:0000256" key="2">
    <source>
        <dbReference type="ARBA" id="ARBA00004496"/>
    </source>
</evidence>
<dbReference type="OrthoDB" id="347435at2759"/>
<dbReference type="KEGG" id="mbe:MBM_01705"/>
<feature type="compositionally biased region" description="Low complexity" evidence="10">
    <location>
        <begin position="1"/>
        <end position="17"/>
    </location>
</feature>
<dbReference type="InParanoid" id="K1XG10"/>
<dbReference type="STRING" id="1072389.K1XG10"/>
<keyword evidence="8" id="KW-0539">Nucleus</keyword>
<reference evidence="11 12" key="1">
    <citation type="journal article" date="2012" name="BMC Genomics">
        <title>Sequencing the genome of Marssonina brunnea reveals fungus-poplar co-evolution.</title>
        <authorList>
            <person name="Zhu S."/>
            <person name="Cao Y.-Z."/>
            <person name="Jiang C."/>
            <person name="Tan B.-Y."/>
            <person name="Wang Z."/>
            <person name="Feng S."/>
            <person name="Zhang L."/>
            <person name="Su X.-H."/>
            <person name="Brejova B."/>
            <person name="Vinar T."/>
            <person name="Xu M."/>
            <person name="Wang M.-X."/>
            <person name="Zhang S.-G."/>
            <person name="Huang M.-R."/>
            <person name="Wu R."/>
            <person name="Zhou Y."/>
        </authorList>
    </citation>
    <scope>NUCLEOTIDE SEQUENCE [LARGE SCALE GENOMIC DNA]</scope>
    <source>
        <strain evidence="11 12">MB_m1</strain>
    </source>
</reference>
<evidence type="ECO:0000256" key="1">
    <source>
        <dbReference type="ARBA" id="ARBA00004123"/>
    </source>
</evidence>
<organism evidence="11 12">
    <name type="scientific">Marssonina brunnea f. sp. multigermtubi (strain MB_m1)</name>
    <name type="common">Marssonina leaf spot fungus</name>
    <dbReference type="NCBI Taxonomy" id="1072389"/>
    <lineage>
        <taxon>Eukaryota</taxon>
        <taxon>Fungi</taxon>
        <taxon>Dikarya</taxon>
        <taxon>Ascomycota</taxon>
        <taxon>Pezizomycotina</taxon>
        <taxon>Leotiomycetes</taxon>
        <taxon>Helotiales</taxon>
        <taxon>Drepanopezizaceae</taxon>
        <taxon>Drepanopeziza</taxon>
    </lineage>
</organism>
<keyword evidence="5" id="KW-0547">Nucleotide-binding</keyword>
<gene>
    <name evidence="11" type="ORF">MBM_01705</name>
</gene>
<dbReference type="GO" id="GO:0005634">
    <property type="term" value="C:nucleus"/>
    <property type="evidence" value="ECO:0007669"/>
    <property type="project" value="UniProtKB-SubCell"/>
</dbReference>
<dbReference type="SUPFAM" id="SSF52540">
    <property type="entry name" value="P-loop containing nucleoside triphosphate hydrolases"/>
    <property type="match status" value="1"/>
</dbReference>
<keyword evidence="7" id="KW-0067">ATP-binding</keyword>
<evidence type="ECO:0000313" key="11">
    <source>
        <dbReference type="EMBL" id="EKD19753.1"/>
    </source>
</evidence>
<dbReference type="Proteomes" id="UP000006753">
    <property type="component" value="Unassembled WGS sequence"/>
</dbReference>
<proteinExistence type="inferred from homology"/>
<sequence>MSTTSSPSSPSAPQPAAFIDDKSPHCIPFILSLLSSPNNTTSSTTAPSPSPSPSLASKPLIMALNGIQGSGKTTLVSSLATTLRSPPHNLPTLVLSIDDLYLPHASQAALAASHPENPLVQHRGVPGTHDLALARALFAALRTGSECRVPAYDKAAYDGQGDRVPEAQWQVVNREGEEEKKVRVVIFEGWCVGFSALPEAEVVRRREGPNRTLSKNRLEDLLFVNQRLAEYDQVLNREFDAFIHLDAEDTDYVYKWRQEQEAALRREKGMGMSVEQVTRFVDGYYPAYELYTARLRGGICRGKEGAQWKNLRLIIGSDRRVKEVTRI</sequence>
<keyword evidence="3" id="KW-0963">Cytoplasm</keyword>
<dbReference type="GO" id="GO:0005524">
    <property type="term" value="F:ATP binding"/>
    <property type="evidence" value="ECO:0007669"/>
    <property type="project" value="UniProtKB-KW"/>
</dbReference>
<dbReference type="GO" id="GO:0016301">
    <property type="term" value="F:kinase activity"/>
    <property type="evidence" value="ECO:0007669"/>
    <property type="project" value="UniProtKB-KW"/>
</dbReference>
<evidence type="ECO:0000256" key="10">
    <source>
        <dbReference type="SAM" id="MobiDB-lite"/>
    </source>
</evidence>
<accession>K1XG10</accession>
<feature type="region of interest" description="Disordered" evidence="10">
    <location>
        <begin position="1"/>
        <end position="20"/>
    </location>
</feature>
<dbReference type="GeneID" id="18757640"/>
<keyword evidence="4" id="KW-0808">Transferase</keyword>
<name>K1XG10_MARBU</name>
<dbReference type="FunFam" id="3.40.50.300:FF:001691">
    <property type="entry name" value="Probable ATP-dependent kinase TDA10"/>
    <property type="match status" value="1"/>
</dbReference>
<evidence type="ECO:0000256" key="8">
    <source>
        <dbReference type="ARBA" id="ARBA00023242"/>
    </source>
</evidence>
<protein>
    <submittedName>
        <fullName evidence="11">D-glycerate 3-kinase</fullName>
    </submittedName>
</protein>
<dbReference type="eggNOG" id="KOG2878">
    <property type="taxonomic scope" value="Eukaryota"/>
</dbReference>
<dbReference type="FunCoup" id="K1XG10">
    <property type="interactions" value="318"/>
</dbReference>
<evidence type="ECO:0000256" key="3">
    <source>
        <dbReference type="ARBA" id="ARBA00022490"/>
    </source>
</evidence>
<dbReference type="GO" id="GO:0005737">
    <property type="term" value="C:cytoplasm"/>
    <property type="evidence" value="ECO:0007669"/>
    <property type="project" value="UniProtKB-SubCell"/>
</dbReference>
<dbReference type="OMA" id="FWRSLHP"/>
<evidence type="ECO:0000256" key="5">
    <source>
        <dbReference type="ARBA" id="ARBA00022741"/>
    </source>
</evidence>
<keyword evidence="12" id="KW-1185">Reference proteome</keyword>
<dbReference type="EMBL" id="JH921430">
    <property type="protein sequence ID" value="EKD19753.1"/>
    <property type="molecule type" value="Genomic_DNA"/>
</dbReference>
<comment type="subcellular location">
    <subcellularLocation>
        <location evidence="2">Cytoplasm</location>
    </subcellularLocation>
    <subcellularLocation>
        <location evidence="1">Nucleus</location>
    </subcellularLocation>
</comment>
<dbReference type="AlphaFoldDB" id="K1XG10"/>
<evidence type="ECO:0000256" key="6">
    <source>
        <dbReference type="ARBA" id="ARBA00022777"/>
    </source>
</evidence>
<evidence type="ECO:0000256" key="7">
    <source>
        <dbReference type="ARBA" id="ARBA00022840"/>
    </source>
</evidence>
<dbReference type="InterPro" id="IPR027417">
    <property type="entry name" value="P-loop_NTPase"/>
</dbReference>
<keyword evidence="6 11" id="KW-0418">Kinase</keyword>
<dbReference type="HOGENOM" id="CLU_056986_0_0_1"/>
<evidence type="ECO:0000256" key="4">
    <source>
        <dbReference type="ARBA" id="ARBA00022679"/>
    </source>
</evidence>
<feature type="region of interest" description="Disordered" evidence="10">
    <location>
        <begin position="38"/>
        <end position="57"/>
    </location>
</feature>
<evidence type="ECO:0000313" key="12">
    <source>
        <dbReference type="Proteomes" id="UP000006753"/>
    </source>
</evidence>
<dbReference type="Gene3D" id="3.40.50.300">
    <property type="entry name" value="P-loop containing nucleotide triphosphate hydrolases"/>
    <property type="match status" value="1"/>
</dbReference>